<dbReference type="Pfam" id="PF26102">
    <property type="entry name" value="Ig_SPL7"/>
    <property type="match status" value="1"/>
</dbReference>
<protein>
    <submittedName>
        <fullName evidence="1">Squamosa promoter-binding 1</fullName>
    </submittedName>
</protein>
<sequence length="245" mass="28040">MHNGIAILRRLLESELEAKLLLLKMHQLRRKPSKNNNVVQNPAGFALLENLDKGKLSKVEESLSILISVYIHNAGFGEDNINAAWLGRQGIALALLSVADELRTKDLSIVMYYFCSYWERLDQANVGILSEIIQVEDHDVSSSFFPCIVAEDDVCTEICMLESKIELVVTDSLPRGTEKLEAHNQAMNFIQEMGWLLFKNSLKSRLEHWDHNSKFPFKLFKYLVKFFVDHDLCVVLNKPLDILFS</sequence>
<gene>
    <name evidence="1" type="ORF">OLEA9_A077731</name>
</gene>
<organism evidence="1 2">
    <name type="scientific">Olea europaea subsp. europaea</name>
    <dbReference type="NCBI Taxonomy" id="158383"/>
    <lineage>
        <taxon>Eukaryota</taxon>
        <taxon>Viridiplantae</taxon>
        <taxon>Streptophyta</taxon>
        <taxon>Embryophyta</taxon>
        <taxon>Tracheophyta</taxon>
        <taxon>Spermatophyta</taxon>
        <taxon>Magnoliopsida</taxon>
        <taxon>eudicotyledons</taxon>
        <taxon>Gunneridae</taxon>
        <taxon>Pentapetalae</taxon>
        <taxon>asterids</taxon>
        <taxon>lamiids</taxon>
        <taxon>Lamiales</taxon>
        <taxon>Oleaceae</taxon>
        <taxon>Oleeae</taxon>
        <taxon>Olea</taxon>
    </lineage>
</organism>
<dbReference type="OrthoDB" id="514967at2759"/>
<comment type="caution">
    <text evidence="1">The sequence shown here is derived from an EMBL/GenBank/DDBJ whole genome shotgun (WGS) entry which is preliminary data.</text>
</comment>
<evidence type="ECO:0000313" key="1">
    <source>
        <dbReference type="EMBL" id="CAA2965164.1"/>
    </source>
</evidence>
<dbReference type="AlphaFoldDB" id="A0A8S0QCK7"/>
<dbReference type="Proteomes" id="UP000594638">
    <property type="component" value="Unassembled WGS sequence"/>
</dbReference>
<evidence type="ECO:0000313" key="2">
    <source>
        <dbReference type="Proteomes" id="UP000594638"/>
    </source>
</evidence>
<proteinExistence type="predicted"/>
<name>A0A8S0QCK7_OLEEU</name>
<keyword evidence="2" id="KW-1185">Reference proteome</keyword>
<accession>A0A8S0QCK7</accession>
<dbReference type="Gramene" id="OE9A077731T1">
    <property type="protein sequence ID" value="OE9A077731C1"/>
    <property type="gene ID" value="OE9A077731"/>
</dbReference>
<reference evidence="1 2" key="1">
    <citation type="submission" date="2019-12" db="EMBL/GenBank/DDBJ databases">
        <authorList>
            <person name="Alioto T."/>
            <person name="Alioto T."/>
            <person name="Gomez Garrido J."/>
        </authorList>
    </citation>
    <scope>NUCLEOTIDE SEQUENCE [LARGE SCALE GENOMIC DNA]</scope>
</reference>
<dbReference type="EMBL" id="CACTIH010001837">
    <property type="protein sequence ID" value="CAA2965164.1"/>
    <property type="molecule type" value="Genomic_DNA"/>
</dbReference>